<reference evidence="1 2" key="1">
    <citation type="submission" date="2017-11" db="EMBL/GenBank/DDBJ databases">
        <title>Isolation and Characterization of Family Methanocellaceae Species from Potential Methane Hydrate Area Offshore Southwestern Taiwan.</title>
        <authorList>
            <person name="Zhang W.-L."/>
            <person name="Chen W.-C."/>
            <person name="Lai M.-C."/>
            <person name="Chen S.-C."/>
        </authorList>
    </citation>
    <scope>NUCLEOTIDE SEQUENCE [LARGE SCALE GENOMIC DNA]</scope>
    <source>
        <strain evidence="1 2">CWC-04</strain>
    </source>
</reference>
<proteinExistence type="predicted"/>
<dbReference type="Proteomes" id="UP001320159">
    <property type="component" value="Unassembled WGS sequence"/>
</dbReference>
<keyword evidence="2" id="KW-1185">Reference proteome</keyword>
<sequence length="147" mass="14861">MSKVSKAFVLVLAAIVVQTMIMTTTAAFAFSFPIGTFIGGPGMWSAPGPTTFDTLVRSTNVVDSGFAADAAVNAYSPYGYGPWGLPFCGAPFGPAGFSNAANTGCGTSALCDNVFATSFTNAGVPVVPGLIGSSFAGQIPAFSLSFF</sequence>
<protein>
    <submittedName>
        <fullName evidence="1">Uncharacterized protein</fullName>
    </submittedName>
</protein>
<evidence type="ECO:0000313" key="2">
    <source>
        <dbReference type="Proteomes" id="UP001320159"/>
    </source>
</evidence>
<accession>A0AAP2RCD1</accession>
<dbReference type="AlphaFoldDB" id="A0AAP2RCD1"/>
<name>A0AAP2RCD1_9EURY</name>
<organism evidence="1 2">
    <name type="scientific">Methanooceanicella nereidis</name>
    <dbReference type="NCBI Taxonomy" id="2052831"/>
    <lineage>
        <taxon>Archaea</taxon>
        <taxon>Methanobacteriati</taxon>
        <taxon>Methanobacteriota</taxon>
        <taxon>Stenosarchaea group</taxon>
        <taxon>Methanomicrobia</taxon>
        <taxon>Methanocellales</taxon>
        <taxon>Methanocellaceae</taxon>
        <taxon>Methanooceanicella</taxon>
    </lineage>
</organism>
<gene>
    <name evidence="1" type="ORF">CUJ83_00470</name>
</gene>
<dbReference type="RefSeq" id="WP_230739312.1">
    <property type="nucleotide sequence ID" value="NZ_PGCK01000001.1"/>
</dbReference>
<comment type="caution">
    <text evidence="1">The sequence shown here is derived from an EMBL/GenBank/DDBJ whole genome shotgun (WGS) entry which is preliminary data.</text>
</comment>
<dbReference type="EMBL" id="PGCK01000001">
    <property type="protein sequence ID" value="MCD1293470.1"/>
    <property type="molecule type" value="Genomic_DNA"/>
</dbReference>
<evidence type="ECO:0000313" key="1">
    <source>
        <dbReference type="EMBL" id="MCD1293470.1"/>
    </source>
</evidence>